<evidence type="ECO:0000256" key="1">
    <source>
        <dbReference type="SAM" id="Phobius"/>
    </source>
</evidence>
<evidence type="ECO:0000259" key="2">
    <source>
        <dbReference type="Pfam" id="PF00892"/>
    </source>
</evidence>
<proteinExistence type="predicted"/>
<feature type="transmembrane region" description="Helical" evidence="1">
    <location>
        <begin position="144"/>
        <end position="162"/>
    </location>
</feature>
<feature type="transmembrane region" description="Helical" evidence="1">
    <location>
        <begin position="88"/>
        <end position="107"/>
    </location>
</feature>
<accession>A0A6J6L5I9</accession>
<keyword evidence="1" id="KW-0812">Transmembrane</keyword>
<evidence type="ECO:0000313" key="3">
    <source>
        <dbReference type="EMBL" id="CAB4655993.1"/>
    </source>
</evidence>
<protein>
    <submittedName>
        <fullName evidence="3">Unannotated protein</fullName>
    </submittedName>
</protein>
<feature type="domain" description="EamA" evidence="2">
    <location>
        <begin position="144"/>
        <end position="273"/>
    </location>
</feature>
<feature type="transmembrane region" description="Helical" evidence="1">
    <location>
        <begin position="30"/>
        <end position="53"/>
    </location>
</feature>
<dbReference type="AlphaFoldDB" id="A0A6J6L5I9"/>
<keyword evidence="1" id="KW-1133">Transmembrane helix</keyword>
<feature type="transmembrane region" description="Helical" evidence="1">
    <location>
        <begin position="174"/>
        <end position="198"/>
    </location>
</feature>
<sequence length="275" mass="28281">MPIILALLSSLVWGLADFLGGTLSKKRKAIAVIGGSQSFGLLFASILALVFGLWTWNSTVWVNGAIAGAMGLLGLVGFYTALATGQMGIVAPISSLSAIVPVTIGLVQGERPGTLQVAGIAVALVGVILASGPELNGKVDPRPVFLALFAALTFGFCVYFMAKGGQINPTMTITAMRATQVALVLILALALRSLGGLIKKDIPLLATIGATDAGANILFAFAASLGLLSVVAVLGSLYPIVTVLLAWWIHKERLIPVQYLGIVVTFSGVALIAVG</sequence>
<dbReference type="InterPro" id="IPR000620">
    <property type="entry name" value="EamA_dom"/>
</dbReference>
<dbReference type="InterPro" id="IPR037185">
    <property type="entry name" value="EmrE-like"/>
</dbReference>
<reference evidence="3" key="1">
    <citation type="submission" date="2020-05" db="EMBL/GenBank/DDBJ databases">
        <authorList>
            <person name="Chiriac C."/>
            <person name="Salcher M."/>
            <person name="Ghai R."/>
            <person name="Kavagutti S V."/>
        </authorList>
    </citation>
    <scope>NUCLEOTIDE SEQUENCE</scope>
</reference>
<feature type="transmembrane region" description="Helical" evidence="1">
    <location>
        <begin position="114"/>
        <end position="132"/>
    </location>
</feature>
<dbReference type="PANTHER" id="PTHR22911">
    <property type="entry name" value="ACYL-MALONYL CONDENSING ENZYME-RELATED"/>
    <property type="match status" value="1"/>
</dbReference>
<dbReference type="PANTHER" id="PTHR22911:SF137">
    <property type="entry name" value="SOLUTE CARRIER FAMILY 35 MEMBER G2-RELATED"/>
    <property type="match status" value="1"/>
</dbReference>
<feature type="transmembrane region" description="Helical" evidence="1">
    <location>
        <begin position="60"/>
        <end position="82"/>
    </location>
</feature>
<keyword evidence="1" id="KW-0472">Membrane</keyword>
<feature type="transmembrane region" description="Helical" evidence="1">
    <location>
        <begin position="254"/>
        <end position="274"/>
    </location>
</feature>
<dbReference type="Pfam" id="PF00892">
    <property type="entry name" value="EamA"/>
    <property type="match status" value="2"/>
</dbReference>
<feature type="domain" description="EamA" evidence="2">
    <location>
        <begin position="3"/>
        <end position="131"/>
    </location>
</feature>
<organism evidence="3">
    <name type="scientific">freshwater metagenome</name>
    <dbReference type="NCBI Taxonomy" id="449393"/>
    <lineage>
        <taxon>unclassified sequences</taxon>
        <taxon>metagenomes</taxon>
        <taxon>ecological metagenomes</taxon>
    </lineage>
</organism>
<dbReference type="EMBL" id="CAEZWI010000093">
    <property type="protein sequence ID" value="CAB4655993.1"/>
    <property type="molecule type" value="Genomic_DNA"/>
</dbReference>
<gene>
    <name evidence="3" type="ORF">UFOPK2237_00785</name>
</gene>
<dbReference type="GO" id="GO:0016020">
    <property type="term" value="C:membrane"/>
    <property type="evidence" value="ECO:0007669"/>
    <property type="project" value="InterPro"/>
</dbReference>
<name>A0A6J6L5I9_9ZZZZ</name>
<feature type="transmembrane region" description="Helical" evidence="1">
    <location>
        <begin position="218"/>
        <end position="247"/>
    </location>
</feature>
<dbReference type="SUPFAM" id="SSF103481">
    <property type="entry name" value="Multidrug resistance efflux transporter EmrE"/>
    <property type="match status" value="2"/>
</dbReference>